<dbReference type="CDD" id="cd13861">
    <property type="entry name" value="CuRO_1_CumA_like"/>
    <property type="match status" value="1"/>
</dbReference>
<accession>A0A150HIF6</accession>
<protein>
    <submittedName>
        <fullName evidence="8">Copper resistance protein A</fullName>
    </submittedName>
</protein>
<dbReference type="SUPFAM" id="SSF49503">
    <property type="entry name" value="Cupredoxins"/>
    <property type="match status" value="3"/>
</dbReference>
<evidence type="ECO:0000256" key="1">
    <source>
        <dbReference type="ARBA" id="ARBA00022723"/>
    </source>
</evidence>
<evidence type="ECO:0000259" key="7">
    <source>
        <dbReference type="Pfam" id="PF07732"/>
    </source>
</evidence>
<dbReference type="STRING" id="36807.Mlaev_00407"/>
<dbReference type="Proteomes" id="UP000075357">
    <property type="component" value="Unassembled WGS sequence"/>
</dbReference>
<dbReference type="PANTHER" id="PTHR11709:SF394">
    <property type="entry name" value="FI03373P-RELATED"/>
    <property type="match status" value="1"/>
</dbReference>
<dbReference type="InterPro" id="IPR002355">
    <property type="entry name" value="Cu_oxidase_Cu_BS"/>
</dbReference>
<dbReference type="GO" id="GO:0005507">
    <property type="term" value="F:copper ion binding"/>
    <property type="evidence" value="ECO:0007669"/>
    <property type="project" value="InterPro"/>
</dbReference>
<feature type="domain" description="Plastocyanin-like" evidence="6">
    <location>
        <begin position="388"/>
        <end position="502"/>
    </location>
</feature>
<dbReference type="Gene3D" id="2.60.40.420">
    <property type="entry name" value="Cupredoxins - blue copper proteins"/>
    <property type="match status" value="3"/>
</dbReference>
<dbReference type="EMBL" id="LRAD01000017">
    <property type="protein sequence ID" value="KXZ61410.1"/>
    <property type="molecule type" value="Genomic_DNA"/>
</dbReference>
<dbReference type="InterPro" id="IPR001117">
    <property type="entry name" value="Cu-oxidase_2nd"/>
</dbReference>
<evidence type="ECO:0000259" key="6">
    <source>
        <dbReference type="Pfam" id="PF07731"/>
    </source>
</evidence>
<dbReference type="PROSITE" id="PS51318">
    <property type="entry name" value="TAT"/>
    <property type="match status" value="1"/>
</dbReference>
<keyword evidence="4" id="KW-0732">Signal</keyword>
<sequence>MSPVTRLSTVGVSRRTFLALGVGTVTAVALASCASPDATWVLPDGRQVSRTERRRGGTGRVTTATVTAAATSLDLAGKPASTWAFGSVPAPVIRLGAGDTLKATVHNELPDDTSVHWHGLALRNDMDGVAPVTQPPIASGAAFEYEFIAPDPGTYWFHPHVGVQLDRGLYGALIVEDPAEPLAYDDEWVVILDDWLDGVTATPDDVLTELSRGMGGMDGMDGMFMRMGNTLMGATSDALGGDAGDVYYPHYLINGKPVADPAQFVGTPGQRVRIRLINAGSDTAFRVAIGGHTLTVTHTDGFPVDPVEFDSVLMGMGERYDVLVTLGDGAFPLVAQAEGKRDRGFAIVRTAEAAAPTPDADIPELSSSRLATAGALTASERVALPSRSPDREVSITLTGGMAAYDWGIDGRRFDMAEPLAGAHAIREGERVRFRITNDTTMWHPFHLHGHTYQHPDGGPRKDTSIILPKQTLAVDFDADNPGLWVAHCHNIYHAESGMTTVLGYQR</sequence>
<feature type="domain" description="Plastocyanin-like" evidence="7">
    <location>
        <begin position="80"/>
        <end position="179"/>
    </location>
</feature>
<dbReference type="InterPro" id="IPR045087">
    <property type="entry name" value="Cu-oxidase_fam"/>
</dbReference>
<dbReference type="InterPro" id="IPR006311">
    <property type="entry name" value="TAT_signal"/>
</dbReference>
<dbReference type="PANTHER" id="PTHR11709">
    <property type="entry name" value="MULTI-COPPER OXIDASE"/>
    <property type="match status" value="1"/>
</dbReference>
<dbReference type="InterPro" id="IPR034279">
    <property type="entry name" value="CuRO_3_CopA"/>
</dbReference>
<dbReference type="PROSITE" id="PS00080">
    <property type="entry name" value="MULTICOPPER_OXIDASE2"/>
    <property type="match status" value="1"/>
</dbReference>
<dbReference type="RefSeq" id="WP_061681482.1">
    <property type="nucleotide sequence ID" value="NZ_LRAD01000017.1"/>
</dbReference>
<feature type="chain" id="PRO_5007562679" evidence="4">
    <location>
        <begin position="32"/>
        <end position="506"/>
    </location>
</feature>
<evidence type="ECO:0000259" key="5">
    <source>
        <dbReference type="Pfam" id="PF00394"/>
    </source>
</evidence>
<dbReference type="AlphaFoldDB" id="A0A150HIF6"/>
<dbReference type="CDD" id="cd13870">
    <property type="entry name" value="CuRO_2_CopA_like_1"/>
    <property type="match status" value="1"/>
</dbReference>
<dbReference type="Pfam" id="PF07732">
    <property type="entry name" value="Cu-oxidase_3"/>
    <property type="match status" value="1"/>
</dbReference>
<evidence type="ECO:0000256" key="2">
    <source>
        <dbReference type="ARBA" id="ARBA00023002"/>
    </source>
</evidence>
<gene>
    <name evidence="8" type="primary">copA_3</name>
    <name evidence="8" type="ORF">Mlaev_00407</name>
</gene>
<dbReference type="PATRIC" id="fig|36807.3.peg.424"/>
<name>A0A150HIF6_9MICO</name>
<dbReference type="CDD" id="cd13896">
    <property type="entry name" value="CuRO_3_CopA"/>
    <property type="match status" value="1"/>
</dbReference>
<reference evidence="8 9" key="1">
    <citation type="submission" date="2016-01" db="EMBL/GenBank/DDBJ databases">
        <title>Draft genome sequences of Microbacterium laevaniformans LCDC 91-0039 and the type strain of Microbacterium hominis LCDC 84-209.</title>
        <authorList>
            <person name="Bernier A.-M."/>
            <person name="Bernard K."/>
        </authorList>
    </citation>
    <scope>NUCLEOTIDE SEQUENCE [LARGE SCALE GENOMIC DNA]</scope>
    <source>
        <strain evidence="8 9">LCDC 91-0039</strain>
    </source>
</reference>
<dbReference type="GO" id="GO:0016491">
    <property type="term" value="F:oxidoreductase activity"/>
    <property type="evidence" value="ECO:0007669"/>
    <property type="project" value="UniProtKB-KW"/>
</dbReference>
<evidence type="ECO:0000256" key="3">
    <source>
        <dbReference type="ARBA" id="ARBA00023008"/>
    </source>
</evidence>
<feature type="signal peptide" evidence="4">
    <location>
        <begin position="1"/>
        <end position="31"/>
    </location>
</feature>
<dbReference type="InterPro" id="IPR011706">
    <property type="entry name" value="Cu-oxidase_C"/>
</dbReference>
<dbReference type="InterPro" id="IPR008972">
    <property type="entry name" value="Cupredoxin"/>
</dbReference>
<keyword evidence="2" id="KW-0560">Oxidoreductase</keyword>
<dbReference type="Pfam" id="PF07731">
    <property type="entry name" value="Cu-oxidase_2"/>
    <property type="match status" value="1"/>
</dbReference>
<comment type="caution">
    <text evidence="8">The sequence shown here is derived from an EMBL/GenBank/DDBJ whole genome shotgun (WGS) entry which is preliminary data.</text>
</comment>
<keyword evidence="9" id="KW-1185">Reference proteome</keyword>
<dbReference type="InterPro" id="IPR011707">
    <property type="entry name" value="Cu-oxidase-like_N"/>
</dbReference>
<proteinExistence type="predicted"/>
<evidence type="ECO:0000256" key="4">
    <source>
        <dbReference type="SAM" id="SignalP"/>
    </source>
</evidence>
<dbReference type="PROSITE" id="PS51257">
    <property type="entry name" value="PROKAR_LIPOPROTEIN"/>
    <property type="match status" value="1"/>
</dbReference>
<keyword evidence="3" id="KW-0186">Copper</keyword>
<feature type="domain" description="Plastocyanin-like" evidence="5">
    <location>
        <begin position="250"/>
        <end position="340"/>
    </location>
</feature>
<organism evidence="8 9">
    <name type="scientific">Microbacterium laevaniformans</name>
    <dbReference type="NCBI Taxonomy" id="36807"/>
    <lineage>
        <taxon>Bacteria</taxon>
        <taxon>Bacillati</taxon>
        <taxon>Actinomycetota</taxon>
        <taxon>Actinomycetes</taxon>
        <taxon>Micrococcales</taxon>
        <taxon>Microbacteriaceae</taxon>
        <taxon>Microbacterium</taxon>
    </lineage>
</organism>
<keyword evidence="1" id="KW-0479">Metal-binding</keyword>
<evidence type="ECO:0000313" key="8">
    <source>
        <dbReference type="EMBL" id="KXZ61410.1"/>
    </source>
</evidence>
<evidence type="ECO:0000313" key="9">
    <source>
        <dbReference type="Proteomes" id="UP000075357"/>
    </source>
</evidence>
<dbReference type="Pfam" id="PF00394">
    <property type="entry name" value="Cu-oxidase"/>
    <property type="match status" value="1"/>
</dbReference>